<dbReference type="Proteomes" id="UP001250656">
    <property type="component" value="Unassembled WGS sequence"/>
</dbReference>
<proteinExistence type="predicted"/>
<organism evidence="2 3">
    <name type="scientific">Pricia mediterranea</name>
    <dbReference type="NCBI Taxonomy" id="3076079"/>
    <lineage>
        <taxon>Bacteria</taxon>
        <taxon>Pseudomonadati</taxon>
        <taxon>Bacteroidota</taxon>
        <taxon>Flavobacteriia</taxon>
        <taxon>Flavobacteriales</taxon>
        <taxon>Flavobacteriaceae</taxon>
        <taxon>Pricia</taxon>
    </lineage>
</organism>
<sequence length="80" mass="9297">MGTPRTARTLKIRDVCQKRTIIKKRLLLSDVQQEDGCWYPMAMNYKDVLKDGKGIDFIVTQIEFNTEIPEYIFSKAGLKQ</sequence>
<gene>
    <name evidence="2" type="ORF">RQM65_06100</name>
</gene>
<comment type="caution">
    <text evidence="2">The sequence shown here is derived from an EMBL/GenBank/DDBJ whole genome shotgun (WGS) entry which is preliminary data.</text>
</comment>
<dbReference type="InterPro" id="IPR033399">
    <property type="entry name" value="TP_0789-like"/>
</dbReference>
<evidence type="ECO:0000313" key="2">
    <source>
        <dbReference type="EMBL" id="MDT7828229.1"/>
    </source>
</evidence>
<accession>A0ABU3L3B5</accession>
<evidence type="ECO:0000259" key="1">
    <source>
        <dbReference type="Pfam" id="PF17131"/>
    </source>
</evidence>
<dbReference type="EMBL" id="JAVTTP010000001">
    <property type="protein sequence ID" value="MDT7828229.1"/>
    <property type="molecule type" value="Genomic_DNA"/>
</dbReference>
<feature type="domain" description="Uncharacterized protein TP-0789" evidence="1">
    <location>
        <begin position="9"/>
        <end position="79"/>
    </location>
</feature>
<keyword evidence="3" id="KW-1185">Reference proteome</keyword>
<keyword evidence="2" id="KW-0449">Lipoprotein</keyword>
<dbReference type="RefSeq" id="WP_314013434.1">
    <property type="nucleotide sequence ID" value="NZ_JAVTTP010000001.1"/>
</dbReference>
<reference evidence="2 3" key="1">
    <citation type="submission" date="2023-09" db="EMBL/GenBank/DDBJ databases">
        <title>Novel taxa isolated from Blanes Bay.</title>
        <authorList>
            <person name="Rey-Velasco X."/>
            <person name="Lucena T."/>
        </authorList>
    </citation>
    <scope>NUCLEOTIDE SEQUENCE [LARGE SCALE GENOMIC DNA]</scope>
    <source>
        <strain evidence="2 3">S334</strain>
    </source>
</reference>
<dbReference type="Gene3D" id="2.50.20.10">
    <property type="entry name" value="Lipoprotein localisation LolA/LolB/LppX"/>
    <property type="match status" value="1"/>
</dbReference>
<dbReference type="Pfam" id="PF17131">
    <property type="entry name" value="LolA_like"/>
    <property type="match status" value="1"/>
</dbReference>
<evidence type="ECO:0000313" key="3">
    <source>
        <dbReference type="Proteomes" id="UP001250656"/>
    </source>
</evidence>
<protein>
    <submittedName>
        <fullName evidence="2">Outer membrane lipoprotein-sorting protein</fullName>
    </submittedName>
</protein>
<name>A0ABU3L3B5_9FLAO</name>